<dbReference type="Proteomes" id="UP000663879">
    <property type="component" value="Unassembled WGS sequence"/>
</dbReference>
<keyword evidence="10" id="KW-1185">Reference proteome</keyword>
<keyword evidence="5" id="KW-0256">Endoplasmic reticulum</keyword>
<feature type="signal peptide" evidence="8">
    <location>
        <begin position="1"/>
        <end position="22"/>
    </location>
</feature>
<dbReference type="Pfam" id="PF10185">
    <property type="entry name" value="Mesd"/>
    <property type="match status" value="1"/>
</dbReference>
<gene>
    <name evidence="9" type="ORF">OXX778_LOCUS5001</name>
</gene>
<evidence type="ECO:0000256" key="4">
    <source>
        <dbReference type="ARBA" id="ARBA00022729"/>
    </source>
</evidence>
<dbReference type="GO" id="GO:0016055">
    <property type="term" value="P:Wnt signaling pathway"/>
    <property type="evidence" value="ECO:0007669"/>
    <property type="project" value="UniProtKB-KW"/>
</dbReference>
<reference evidence="9" key="1">
    <citation type="submission" date="2021-02" db="EMBL/GenBank/DDBJ databases">
        <authorList>
            <person name="Nowell W R."/>
        </authorList>
    </citation>
    <scope>NUCLEOTIDE SEQUENCE</scope>
    <source>
        <strain evidence="9">Ploen Becks lab</strain>
    </source>
</reference>
<evidence type="ECO:0000256" key="3">
    <source>
        <dbReference type="ARBA" id="ARBA00022687"/>
    </source>
</evidence>
<dbReference type="Gene3D" id="3.30.70.260">
    <property type="match status" value="1"/>
</dbReference>
<evidence type="ECO:0000256" key="2">
    <source>
        <dbReference type="ARBA" id="ARBA00011068"/>
    </source>
</evidence>
<proteinExistence type="inferred from homology"/>
<comment type="caution">
    <text evidence="9">The sequence shown here is derived from an EMBL/GenBank/DDBJ whole genome shotgun (WGS) entry which is preliminary data.</text>
</comment>
<comment type="subcellular location">
    <subcellularLocation>
        <location evidence="1">Endoplasmic reticulum</location>
    </subcellularLocation>
</comment>
<dbReference type="GO" id="GO:0005783">
    <property type="term" value="C:endoplasmic reticulum"/>
    <property type="evidence" value="ECO:0007669"/>
    <property type="project" value="UniProtKB-SubCell"/>
</dbReference>
<evidence type="ECO:0000256" key="6">
    <source>
        <dbReference type="ARBA" id="ARBA00023186"/>
    </source>
</evidence>
<keyword evidence="6" id="KW-0143">Chaperone</keyword>
<dbReference type="PANTHER" id="PTHR17600:SF2">
    <property type="entry name" value="LRP CHAPERONE MESD"/>
    <property type="match status" value="1"/>
</dbReference>
<evidence type="ECO:0000313" key="9">
    <source>
        <dbReference type="EMBL" id="CAF0772000.1"/>
    </source>
</evidence>
<feature type="chain" id="PRO_5032859382" description="LDLR chaperone boca" evidence="8">
    <location>
        <begin position="23"/>
        <end position="184"/>
    </location>
</feature>
<dbReference type="PANTHER" id="PTHR17600">
    <property type="entry name" value="MESODERM DEVELOPMENT CANDIDATE 2"/>
    <property type="match status" value="1"/>
</dbReference>
<dbReference type="EMBL" id="CAJNOC010000523">
    <property type="protein sequence ID" value="CAF0772000.1"/>
    <property type="molecule type" value="Genomic_DNA"/>
</dbReference>
<dbReference type="GO" id="GO:0006457">
    <property type="term" value="P:protein folding"/>
    <property type="evidence" value="ECO:0007669"/>
    <property type="project" value="InterPro"/>
</dbReference>
<evidence type="ECO:0008006" key="11">
    <source>
        <dbReference type="Google" id="ProtNLM"/>
    </source>
</evidence>
<sequence>MKFNSSLVTLFLIISAFLICDSFQATKKPKKNIADMTDAEIDKIAEEWDKDEEELPDDEKPFHERKNTGQNIDVQEFLKNSKNAAESVKAFNKKNKPLMIFVEIRKSLSKLEAEDASKIWSTALFNAHYEVNRYMIDDHQAIFMVNDGSKAWEIKDYLVQQKDCLQVTIDQEKYPGLHIQKSEL</sequence>
<keyword evidence="3" id="KW-0879">Wnt signaling pathway</keyword>
<dbReference type="AlphaFoldDB" id="A0A813QUD5"/>
<keyword evidence="4 8" id="KW-0732">Signal</keyword>
<comment type="similarity">
    <text evidence="2">Belongs to the MESD family.</text>
</comment>
<dbReference type="InterPro" id="IPR019330">
    <property type="entry name" value="MESD"/>
</dbReference>
<evidence type="ECO:0000256" key="8">
    <source>
        <dbReference type="SAM" id="SignalP"/>
    </source>
</evidence>
<evidence type="ECO:0000256" key="7">
    <source>
        <dbReference type="SAM" id="MobiDB-lite"/>
    </source>
</evidence>
<dbReference type="OrthoDB" id="75833at2759"/>
<evidence type="ECO:0000256" key="5">
    <source>
        <dbReference type="ARBA" id="ARBA00022824"/>
    </source>
</evidence>
<feature type="region of interest" description="Disordered" evidence="7">
    <location>
        <begin position="47"/>
        <end position="66"/>
    </location>
</feature>
<feature type="compositionally biased region" description="Acidic residues" evidence="7">
    <location>
        <begin position="48"/>
        <end position="57"/>
    </location>
</feature>
<name>A0A813QUD5_9BILA</name>
<protein>
    <recommendedName>
        <fullName evidence="11">LDLR chaperone boca</fullName>
    </recommendedName>
</protein>
<evidence type="ECO:0000256" key="1">
    <source>
        <dbReference type="ARBA" id="ARBA00004240"/>
    </source>
</evidence>
<evidence type="ECO:0000313" key="10">
    <source>
        <dbReference type="Proteomes" id="UP000663879"/>
    </source>
</evidence>
<accession>A0A813QUD5</accession>
<organism evidence="9 10">
    <name type="scientific">Brachionus calyciflorus</name>
    <dbReference type="NCBI Taxonomy" id="104777"/>
    <lineage>
        <taxon>Eukaryota</taxon>
        <taxon>Metazoa</taxon>
        <taxon>Spiralia</taxon>
        <taxon>Gnathifera</taxon>
        <taxon>Rotifera</taxon>
        <taxon>Eurotatoria</taxon>
        <taxon>Monogononta</taxon>
        <taxon>Pseudotrocha</taxon>
        <taxon>Ploima</taxon>
        <taxon>Brachionidae</taxon>
        <taxon>Brachionus</taxon>
    </lineage>
</organism>